<protein>
    <recommendedName>
        <fullName evidence="1">BACON domain-containing protein</fullName>
    </recommendedName>
</protein>
<reference evidence="2" key="1">
    <citation type="journal article" date="2012" name="PLoS ONE">
        <title>Gene sets for utilization of primary and secondary nutrition supplies in the distal gut of endangered iberian lynx.</title>
        <authorList>
            <person name="Alcaide M."/>
            <person name="Messina E."/>
            <person name="Richter M."/>
            <person name="Bargiela R."/>
            <person name="Peplies J."/>
            <person name="Huws S.A."/>
            <person name="Newbold C.J."/>
            <person name="Golyshin P.N."/>
            <person name="Simon M.A."/>
            <person name="Lopez G."/>
            <person name="Yakimov M.M."/>
            <person name="Ferrer M."/>
        </authorList>
    </citation>
    <scope>NUCLEOTIDE SEQUENCE</scope>
</reference>
<organism evidence="2">
    <name type="scientific">gut metagenome</name>
    <dbReference type="NCBI Taxonomy" id="749906"/>
    <lineage>
        <taxon>unclassified sequences</taxon>
        <taxon>metagenomes</taxon>
        <taxon>organismal metagenomes</taxon>
    </lineage>
</organism>
<gene>
    <name evidence="2" type="ORF">EVA_02032</name>
</gene>
<dbReference type="InterPro" id="IPR013783">
    <property type="entry name" value="Ig-like_fold"/>
</dbReference>
<dbReference type="Pfam" id="PF13004">
    <property type="entry name" value="BACON"/>
    <property type="match status" value="1"/>
</dbReference>
<proteinExistence type="predicted"/>
<dbReference type="AlphaFoldDB" id="J9GNX0"/>
<dbReference type="Gene3D" id="2.60.40.10">
    <property type="entry name" value="Immunoglobulins"/>
    <property type="match status" value="1"/>
</dbReference>
<dbReference type="EMBL" id="AMCI01000303">
    <property type="protein sequence ID" value="EJX09857.1"/>
    <property type="molecule type" value="Genomic_DNA"/>
</dbReference>
<sequence length="268" mass="30129">MQVFLATDVIHSNSRIILTLTFYKIMYTKFLSFLAAICLTAAFTACGSGEFEYHSTYFYPTSNGKEIFADQTIDSVHVVSFDSWSLTNDCPWMKISSNGQYAPLQVEVRPGQEISPTRLDLEMTPNLTNEVRTDFIRVKSSFGKIGTVSERITQYPYINIIQPDVNVIEKDGKKVYVFNKLVSYRGKESNDAKPTLTFIVYSATATLTSDQEWIQPVQTKDFKTSERVEVELDVQPNTTGKARFATLTLSSNGVSTTISVQQGENPKK</sequence>
<comment type="caution">
    <text evidence="2">The sequence shown here is derived from an EMBL/GenBank/DDBJ whole genome shotgun (WGS) entry which is preliminary data.</text>
</comment>
<accession>J9GNX0</accession>
<evidence type="ECO:0000313" key="2">
    <source>
        <dbReference type="EMBL" id="EJX09857.1"/>
    </source>
</evidence>
<name>J9GNX0_9ZZZZ</name>
<dbReference type="CDD" id="cd14948">
    <property type="entry name" value="BACON"/>
    <property type="match status" value="1"/>
</dbReference>
<dbReference type="InterPro" id="IPR024361">
    <property type="entry name" value="BACON"/>
</dbReference>
<feature type="domain" description="BACON" evidence="1">
    <location>
        <begin position="208"/>
        <end position="262"/>
    </location>
</feature>
<evidence type="ECO:0000259" key="1">
    <source>
        <dbReference type="Pfam" id="PF13004"/>
    </source>
</evidence>